<evidence type="ECO:0000313" key="2">
    <source>
        <dbReference type="Proteomes" id="UP001430701"/>
    </source>
</evidence>
<dbReference type="Proteomes" id="UP001430701">
    <property type="component" value="Unassembled WGS sequence"/>
</dbReference>
<keyword evidence="2" id="KW-1185">Reference proteome</keyword>
<protein>
    <submittedName>
        <fullName evidence="1">Uncharacterized protein</fullName>
    </submittedName>
</protein>
<proteinExistence type="predicted"/>
<organism evidence="1 2">
    <name type="scientific">Xylella taiwanensis</name>
    <dbReference type="NCBI Taxonomy" id="1444770"/>
    <lineage>
        <taxon>Bacteria</taxon>
        <taxon>Pseudomonadati</taxon>
        <taxon>Pseudomonadota</taxon>
        <taxon>Gammaproteobacteria</taxon>
        <taxon>Lysobacterales</taxon>
        <taxon>Lysobacteraceae</taxon>
        <taxon>Xylella</taxon>
    </lineage>
</organism>
<gene>
    <name evidence="1" type="ORF">LPH55_00530</name>
</gene>
<dbReference type="RefSeq" id="WP_051482316.1">
    <property type="nucleotide sequence ID" value="NZ_CP053627.1"/>
</dbReference>
<sequence length="99" mass="10719">MLLVGVVITLPYRQALAGTQVKQQLSTSIQAGPSASLSDNATPKAIFPCVAGKIAWLTDKAALLHKRLADVQDHIAFRNTVYYEATRTGFDSELVFSVI</sequence>
<dbReference type="GeneID" id="68902020"/>
<accession>A0ABS8TT06</accession>
<dbReference type="EMBL" id="JAJPPU010000001">
    <property type="protein sequence ID" value="MCD8471990.1"/>
    <property type="molecule type" value="Genomic_DNA"/>
</dbReference>
<evidence type="ECO:0000313" key="1">
    <source>
        <dbReference type="EMBL" id="MCD8471990.1"/>
    </source>
</evidence>
<comment type="caution">
    <text evidence="1">The sequence shown here is derived from an EMBL/GenBank/DDBJ whole genome shotgun (WGS) entry which is preliminary data.</text>
</comment>
<reference evidence="1" key="1">
    <citation type="submission" date="2021-11" db="EMBL/GenBank/DDBJ databases">
        <title>Genome sequence of Xylella taiwanensis PLS432.</title>
        <authorList>
            <person name="Weng L.-W."/>
            <person name="Su C.-C."/>
            <person name="Tsai C.-W."/>
            <person name="Kuo C.-H."/>
        </authorList>
    </citation>
    <scope>NUCLEOTIDE SEQUENCE</scope>
    <source>
        <strain evidence="1">PLS432</strain>
    </source>
</reference>
<name>A0ABS8TT06_9GAMM</name>